<keyword evidence="3 8" id="KW-0235">DNA replication</keyword>
<evidence type="ECO:0000256" key="12">
    <source>
        <dbReference type="SAM" id="MobiDB-lite"/>
    </source>
</evidence>
<dbReference type="GO" id="GO:0008289">
    <property type="term" value="F:lipid binding"/>
    <property type="evidence" value="ECO:0007669"/>
    <property type="project" value="UniProtKB-KW"/>
</dbReference>
<dbReference type="InterPro" id="IPR020591">
    <property type="entry name" value="Chromosome_initiator_DnaA-like"/>
</dbReference>
<dbReference type="PROSITE" id="PS01008">
    <property type="entry name" value="DNAA"/>
    <property type="match status" value="1"/>
</dbReference>
<feature type="compositionally biased region" description="Basic and acidic residues" evidence="12">
    <location>
        <begin position="172"/>
        <end position="182"/>
    </location>
</feature>
<evidence type="ECO:0000259" key="13">
    <source>
        <dbReference type="SMART" id="SM00382"/>
    </source>
</evidence>
<feature type="region of interest" description="Domain III, AAA+ region" evidence="8">
    <location>
        <begin position="248"/>
        <end position="464"/>
    </location>
</feature>
<feature type="binding site" evidence="8">
    <location>
        <position position="294"/>
    </location>
    <ligand>
        <name>ATP</name>
        <dbReference type="ChEBI" id="CHEBI:30616"/>
    </ligand>
</feature>
<dbReference type="Gene3D" id="1.10.1750.10">
    <property type="match status" value="1"/>
</dbReference>
<feature type="domain" description="AAA+ ATPase" evidence="13">
    <location>
        <begin position="281"/>
        <end position="409"/>
    </location>
</feature>
<dbReference type="InterPro" id="IPR027417">
    <property type="entry name" value="P-loop_NTPase"/>
</dbReference>
<dbReference type="InterPro" id="IPR013317">
    <property type="entry name" value="DnaA_dom"/>
</dbReference>
<reference evidence="15" key="1">
    <citation type="submission" date="2022-02" db="EMBL/GenBank/DDBJ databases">
        <title>Corynebacterium sp. from urogenital microbiome.</title>
        <authorList>
            <person name="Cappelli E.A."/>
            <person name="Ribeiro T.G."/>
            <person name="Peixe L."/>
        </authorList>
    </citation>
    <scope>NUCLEOTIDE SEQUENCE</scope>
    <source>
        <strain evidence="15">C8Ua_174</strain>
    </source>
</reference>
<gene>
    <name evidence="8 15" type="primary">dnaA</name>
    <name evidence="15" type="ORF">L8V00_08285</name>
</gene>
<dbReference type="InterPro" id="IPR003593">
    <property type="entry name" value="AAA+_ATPase"/>
</dbReference>
<keyword evidence="5 8" id="KW-0067">ATP-binding</keyword>
<dbReference type="InterPro" id="IPR018312">
    <property type="entry name" value="Chromosome_initiator_DnaA_CS"/>
</dbReference>
<evidence type="ECO:0000256" key="9">
    <source>
        <dbReference type="NCBIfam" id="TIGR00362"/>
    </source>
</evidence>
<comment type="similarity">
    <text evidence="1 8 11">Belongs to the DnaA family.</text>
</comment>
<dbReference type="SMART" id="SM00760">
    <property type="entry name" value="Bac_DnaA_C"/>
    <property type="match status" value="1"/>
</dbReference>
<comment type="domain">
    <text evidence="8">Domain I is involved in oligomerization and binding regulators, domain II is flexibile and of varying length in different bacteria, domain III forms the AAA+ region, while domain IV binds dsDNA.</text>
</comment>
<feature type="compositionally biased region" description="Low complexity" evidence="12">
    <location>
        <begin position="157"/>
        <end position="168"/>
    </location>
</feature>
<dbReference type="PANTHER" id="PTHR30050:SF2">
    <property type="entry name" value="CHROMOSOMAL REPLICATION INITIATOR PROTEIN DNAA"/>
    <property type="match status" value="1"/>
</dbReference>
<feature type="region of interest" description="Domain I, interacts with DnaA modulators" evidence="8">
    <location>
        <begin position="1"/>
        <end position="174"/>
    </location>
</feature>
<feature type="binding site" evidence="8">
    <location>
        <position position="295"/>
    </location>
    <ligand>
        <name>ATP</name>
        <dbReference type="ChEBI" id="CHEBI:30616"/>
    </ligand>
</feature>
<dbReference type="InterPro" id="IPR013159">
    <property type="entry name" value="DnaA_C"/>
</dbReference>
<dbReference type="PRINTS" id="PR00051">
    <property type="entry name" value="DNAA"/>
</dbReference>
<dbReference type="NCBIfam" id="NF010686">
    <property type="entry name" value="PRK14086.1"/>
    <property type="match status" value="1"/>
</dbReference>
<dbReference type="NCBIfam" id="TIGR00362">
    <property type="entry name" value="DnaA"/>
    <property type="match status" value="1"/>
</dbReference>
<dbReference type="Pfam" id="PF08299">
    <property type="entry name" value="Bac_DnaA_C"/>
    <property type="match status" value="1"/>
</dbReference>
<accession>A0A9X3LLG0</accession>
<dbReference type="GO" id="GO:0003688">
    <property type="term" value="F:DNA replication origin binding"/>
    <property type="evidence" value="ECO:0007669"/>
    <property type="project" value="UniProtKB-UniRule"/>
</dbReference>
<comment type="function">
    <text evidence="8 10">Plays an essential role in the initiation and regulation of chromosomal replication. ATP-DnaA binds to the origin of replication (oriC) to initiate formation of the DNA replication initiation complex once per cell cycle. Binds the DnaA box (a 9 base pair repeat at the origin) and separates the double-stranded (ds)DNA. Forms a right-handed helical filament on oriC DNA; dsDNA binds to the exterior of the filament while single-stranded (ss)DNA is stabiized in the filament's interior. The ATP-DnaA-oriC complex binds and stabilizes one strand of the AT-rich DNA unwinding element (DUE), permitting loading of DNA polymerase. After initiation quickly degrades to an ADP-DnaA complex that is not apt for DNA replication. Binds acidic phospholipids.</text>
</comment>
<keyword evidence="16" id="KW-1185">Reference proteome</keyword>
<evidence type="ECO:0000256" key="2">
    <source>
        <dbReference type="ARBA" id="ARBA00022490"/>
    </source>
</evidence>
<dbReference type="FunFam" id="3.40.50.300:FF:000150">
    <property type="entry name" value="Chromosomal replication initiator protein DnaA"/>
    <property type="match status" value="1"/>
</dbReference>
<keyword evidence="6 8" id="KW-0446">Lipid-binding</keyword>
<evidence type="ECO:0000259" key="14">
    <source>
        <dbReference type="SMART" id="SM00760"/>
    </source>
</evidence>
<dbReference type="CDD" id="cd00009">
    <property type="entry name" value="AAA"/>
    <property type="match status" value="1"/>
</dbReference>
<dbReference type="SUPFAM" id="SSF48295">
    <property type="entry name" value="TrpR-like"/>
    <property type="match status" value="1"/>
</dbReference>
<keyword evidence="2 8" id="KW-0963">Cytoplasm</keyword>
<dbReference type="RefSeq" id="WP_070488560.1">
    <property type="nucleotide sequence ID" value="NZ_JAKMUT010000007.1"/>
</dbReference>
<sequence>MSHSNFSIEEHFPDMWDAIMHDWLADSSSANPDPDLPAISPKQRSLLRKVRPVGLMGRIVVLETPNKWTKESIEKDLIDPIKHVLKTRLDLSVSLAITSTNGETEDRAEAANDSHTDADAAGDAHEGASQKGSVATADDLSMSQVEELVNKAEQRDGAAQAGDSAAAETAEEAARRREHDADELAGQYAASENHIDPNPSPTPTRWTNKETAHRPAPRHTPSSHTSSPHTSSPQPSSSFNDGLDGESLLNKNYTFENFVVGSSNNFAAAACRAVAEAPAKAYNPLFIWGESGLGKTHLLHAIGHYAKELQPNMRVKYVSSEELTNDFINSIANDTRESFKRRYRNLDMLIVDDIQFLQNKESTQEEFFHTFNALHQANKQIVLSSDRPPRQLTTLEDRLRTRFEGGLITDVQTPDLETRIAILTKKAESDNVQLPEDVKVLIASRYEKSIRELDGALIRVTAYCALSHEPLTVETAEIALRDISPADQDVEIVPQHVIEVVANYFNLTTDELVGKGRAKKFVQARQIAMYLCRELTDLSLPKLGSAFGGRDHTTVMYAERRVRESLSENKKVFDQVQELTQKIKSHARD</sequence>
<dbReference type="GO" id="GO:0006275">
    <property type="term" value="P:regulation of DNA replication"/>
    <property type="evidence" value="ECO:0007669"/>
    <property type="project" value="UniProtKB-UniRule"/>
</dbReference>
<comment type="subunit">
    <text evidence="8">Oligomerizes as a right-handed, spiral filament on DNA at oriC.</text>
</comment>
<dbReference type="Gene3D" id="3.40.50.300">
    <property type="entry name" value="P-loop containing nucleotide triphosphate hydrolases"/>
    <property type="match status" value="1"/>
</dbReference>
<evidence type="ECO:0000256" key="11">
    <source>
        <dbReference type="RuleBase" id="RU004227"/>
    </source>
</evidence>
<dbReference type="GO" id="GO:0005886">
    <property type="term" value="C:plasma membrane"/>
    <property type="evidence" value="ECO:0007669"/>
    <property type="project" value="TreeGrafter"/>
</dbReference>
<dbReference type="GO" id="GO:0006270">
    <property type="term" value="P:DNA replication initiation"/>
    <property type="evidence" value="ECO:0007669"/>
    <property type="project" value="UniProtKB-UniRule"/>
</dbReference>
<evidence type="ECO:0000256" key="6">
    <source>
        <dbReference type="ARBA" id="ARBA00023121"/>
    </source>
</evidence>
<comment type="caution">
    <text evidence="15">The sequence shown here is derived from an EMBL/GenBank/DDBJ whole genome shotgun (WGS) entry which is preliminary data.</text>
</comment>
<dbReference type="CDD" id="cd06571">
    <property type="entry name" value="Bac_DnaA_C"/>
    <property type="match status" value="1"/>
</dbReference>
<comment type="subcellular location">
    <subcellularLocation>
        <location evidence="8">Cytoplasm</location>
    </subcellularLocation>
</comment>
<feature type="region of interest" description="Disordered" evidence="12">
    <location>
        <begin position="152"/>
        <end position="244"/>
    </location>
</feature>
<dbReference type="Gene3D" id="1.10.8.60">
    <property type="match status" value="1"/>
</dbReference>
<dbReference type="SUPFAM" id="SSF52540">
    <property type="entry name" value="P-loop containing nucleoside triphosphate hydrolases"/>
    <property type="match status" value="1"/>
</dbReference>
<dbReference type="InterPro" id="IPR010921">
    <property type="entry name" value="Trp_repressor/repl_initiator"/>
</dbReference>
<evidence type="ECO:0000313" key="16">
    <source>
        <dbReference type="Proteomes" id="UP001146469"/>
    </source>
</evidence>
<dbReference type="InterPro" id="IPR001957">
    <property type="entry name" value="Chromosome_initiator_DnaA"/>
</dbReference>
<feature type="region of interest" description="Domain IV, binds dsDNA" evidence="8">
    <location>
        <begin position="465"/>
        <end position="589"/>
    </location>
</feature>
<evidence type="ECO:0000256" key="3">
    <source>
        <dbReference type="ARBA" id="ARBA00022705"/>
    </source>
</evidence>
<name>A0A9X3LLG0_9CORY</name>
<dbReference type="AlphaFoldDB" id="A0A9X3LLG0"/>
<dbReference type="FunFam" id="1.10.1750.10:FF:000002">
    <property type="entry name" value="Chromosomal replication initiator protein DnaA"/>
    <property type="match status" value="1"/>
</dbReference>
<feature type="binding site" evidence="8">
    <location>
        <position position="296"/>
    </location>
    <ligand>
        <name>ATP</name>
        <dbReference type="ChEBI" id="CHEBI:30616"/>
    </ligand>
</feature>
<evidence type="ECO:0000256" key="10">
    <source>
        <dbReference type="RuleBase" id="RU000577"/>
    </source>
</evidence>
<comment type="caution">
    <text evidence="8">Lacks conserved residue(s) required for the propagation of feature annotation.</text>
</comment>
<dbReference type="SMART" id="SM00382">
    <property type="entry name" value="AAA"/>
    <property type="match status" value="1"/>
</dbReference>
<dbReference type="EMBL" id="JAKMUT010000007">
    <property type="protein sequence ID" value="MCZ9290199.1"/>
    <property type="molecule type" value="Genomic_DNA"/>
</dbReference>
<evidence type="ECO:0000256" key="8">
    <source>
        <dbReference type="HAMAP-Rule" id="MF_00377"/>
    </source>
</evidence>
<dbReference type="HAMAP" id="MF_00377">
    <property type="entry name" value="DnaA_bact"/>
    <property type="match status" value="1"/>
</dbReference>
<dbReference type="GO" id="GO:0005737">
    <property type="term" value="C:cytoplasm"/>
    <property type="evidence" value="ECO:0007669"/>
    <property type="project" value="UniProtKB-SubCell"/>
</dbReference>
<protein>
    <recommendedName>
        <fullName evidence="8 9">Chromosomal replication initiator protein DnaA</fullName>
    </recommendedName>
</protein>
<evidence type="ECO:0000313" key="15">
    <source>
        <dbReference type="EMBL" id="MCZ9290199.1"/>
    </source>
</evidence>
<dbReference type="GO" id="GO:0005524">
    <property type="term" value="F:ATP binding"/>
    <property type="evidence" value="ECO:0007669"/>
    <property type="project" value="UniProtKB-UniRule"/>
</dbReference>
<keyword evidence="7 8" id="KW-0238">DNA-binding</keyword>
<evidence type="ECO:0000256" key="1">
    <source>
        <dbReference type="ARBA" id="ARBA00006583"/>
    </source>
</evidence>
<keyword evidence="4 8" id="KW-0547">Nucleotide-binding</keyword>
<feature type="compositionally biased region" description="Low complexity" evidence="12">
    <location>
        <begin position="219"/>
        <end position="238"/>
    </location>
</feature>
<feature type="region of interest" description="Disordered" evidence="12">
    <location>
        <begin position="102"/>
        <end position="138"/>
    </location>
</feature>
<organism evidence="15 16">
    <name type="scientific">Corynebacterium evansiae</name>
    <dbReference type="NCBI Taxonomy" id="2913499"/>
    <lineage>
        <taxon>Bacteria</taxon>
        <taxon>Bacillati</taxon>
        <taxon>Actinomycetota</taxon>
        <taxon>Actinomycetes</taxon>
        <taxon>Mycobacteriales</taxon>
        <taxon>Corynebacteriaceae</taxon>
        <taxon>Corynebacterium</taxon>
    </lineage>
</organism>
<evidence type="ECO:0000256" key="7">
    <source>
        <dbReference type="ARBA" id="ARBA00023125"/>
    </source>
</evidence>
<feature type="binding site" evidence="8">
    <location>
        <position position="292"/>
    </location>
    <ligand>
        <name>ATP</name>
        <dbReference type="ChEBI" id="CHEBI:30616"/>
    </ligand>
</feature>
<evidence type="ECO:0000256" key="5">
    <source>
        <dbReference type="ARBA" id="ARBA00022840"/>
    </source>
</evidence>
<feature type="domain" description="Chromosomal replication initiator DnaA C-terminal" evidence="14">
    <location>
        <begin position="493"/>
        <end position="562"/>
    </location>
</feature>
<evidence type="ECO:0000256" key="4">
    <source>
        <dbReference type="ARBA" id="ARBA00022741"/>
    </source>
</evidence>
<feature type="compositionally biased region" description="Basic and acidic residues" evidence="12">
    <location>
        <begin position="104"/>
        <end position="128"/>
    </location>
</feature>
<proteinExistence type="inferred from homology"/>
<dbReference type="Proteomes" id="UP001146469">
    <property type="component" value="Unassembled WGS sequence"/>
</dbReference>
<dbReference type="Pfam" id="PF00308">
    <property type="entry name" value="Bac_DnaA"/>
    <property type="match status" value="1"/>
</dbReference>
<dbReference type="PANTHER" id="PTHR30050">
    <property type="entry name" value="CHROMOSOMAL REPLICATION INITIATOR PROTEIN DNAA"/>
    <property type="match status" value="1"/>
</dbReference>